<keyword evidence="2" id="KW-0732">Signal</keyword>
<dbReference type="OrthoDB" id="6712318at2"/>
<dbReference type="InParanoid" id="A0A2U3MUZ3"/>
<dbReference type="RefSeq" id="WP_121972785.1">
    <property type="nucleotide sequence ID" value="NZ_OOGT01000011.1"/>
</dbReference>
<feature type="signal peptide" evidence="2">
    <location>
        <begin position="1"/>
        <end position="19"/>
    </location>
</feature>
<evidence type="ECO:0000313" key="4">
    <source>
        <dbReference type="Proteomes" id="UP000245974"/>
    </source>
</evidence>
<keyword evidence="4" id="KW-1185">Reference proteome</keyword>
<protein>
    <submittedName>
        <fullName evidence="3">Uncharacterized protein</fullName>
    </submittedName>
</protein>
<gene>
    <name evidence="3" type="ORF">KPC_0420</name>
</gene>
<accession>A0A2U3MUZ3</accession>
<evidence type="ECO:0000256" key="1">
    <source>
        <dbReference type="SAM" id="Coils"/>
    </source>
</evidence>
<proteinExistence type="predicted"/>
<feature type="coiled-coil region" evidence="1">
    <location>
        <begin position="36"/>
        <end position="63"/>
    </location>
</feature>
<reference evidence="4" key="1">
    <citation type="submission" date="2018-03" db="EMBL/GenBank/DDBJ databases">
        <authorList>
            <person name="Blom J."/>
        </authorList>
    </citation>
    <scope>NUCLEOTIDE SEQUENCE [LARGE SCALE GENOMIC DNA]</scope>
    <source>
        <strain evidence="4">KPC-SM-21</strain>
    </source>
</reference>
<sequence length="139" mass="14449">MKKLIICAAIASLTTPVFAADATAKLSTTELKAMDCATLSVEKSNAKQSLESAEKNLSNINAQSQNPAAKVGKWAGVASGALTAFGGGDSKVGKLATAVASTEDKSDANNLELQQKIKSDSEANLKNISIYQKSKKCKI</sequence>
<feature type="chain" id="PRO_5015743423" evidence="2">
    <location>
        <begin position="20"/>
        <end position="139"/>
    </location>
</feature>
<dbReference type="Proteomes" id="UP000245974">
    <property type="component" value="Unassembled WGS sequence"/>
</dbReference>
<organism evidence="3 4">
    <name type="scientific">Acinetobacter stercoris</name>
    <dbReference type="NCBI Taxonomy" id="2126983"/>
    <lineage>
        <taxon>Bacteria</taxon>
        <taxon>Pseudomonadati</taxon>
        <taxon>Pseudomonadota</taxon>
        <taxon>Gammaproteobacteria</taxon>
        <taxon>Moraxellales</taxon>
        <taxon>Moraxellaceae</taxon>
        <taxon>Acinetobacter</taxon>
    </lineage>
</organism>
<dbReference type="AlphaFoldDB" id="A0A2U3MUZ3"/>
<keyword evidence="1" id="KW-0175">Coiled coil</keyword>
<name>A0A2U3MUZ3_9GAMM</name>
<dbReference type="EMBL" id="OOGT01000011">
    <property type="protein sequence ID" value="SPL69242.1"/>
    <property type="molecule type" value="Genomic_DNA"/>
</dbReference>
<evidence type="ECO:0000256" key="2">
    <source>
        <dbReference type="SAM" id="SignalP"/>
    </source>
</evidence>
<evidence type="ECO:0000313" key="3">
    <source>
        <dbReference type="EMBL" id="SPL69242.1"/>
    </source>
</evidence>